<protein>
    <submittedName>
        <fullName evidence="5">Valyl-tRNA synthetase</fullName>
    </submittedName>
</protein>
<organism evidence="5 6">
    <name type="scientific">Methylobacterium pseudosasicola</name>
    <dbReference type="NCBI Taxonomy" id="582667"/>
    <lineage>
        <taxon>Bacteria</taxon>
        <taxon>Pseudomonadati</taxon>
        <taxon>Pseudomonadota</taxon>
        <taxon>Alphaproteobacteria</taxon>
        <taxon>Hyphomicrobiales</taxon>
        <taxon>Methylobacteriaceae</taxon>
        <taxon>Methylobacterium</taxon>
    </lineage>
</organism>
<evidence type="ECO:0000256" key="3">
    <source>
        <dbReference type="SAM" id="Coils"/>
    </source>
</evidence>
<sequence length="40" mass="4610">NADFVARAPEEIIEENRERREAEAARLVKIEEALARLDSE</sequence>
<evidence type="ECO:0000313" key="5">
    <source>
        <dbReference type="EMBL" id="SFN03623.1"/>
    </source>
</evidence>
<accession>A0A1I4VR60</accession>
<evidence type="ECO:0000256" key="1">
    <source>
        <dbReference type="ARBA" id="ARBA00022741"/>
    </source>
</evidence>
<gene>
    <name evidence="5" type="ORF">SAMN05192568_11182</name>
</gene>
<keyword evidence="2" id="KW-0067">ATP-binding</keyword>
<dbReference type="RefSeq" id="WP_139234360.1">
    <property type="nucleotide sequence ID" value="NZ_FOTK01000118.1"/>
</dbReference>
<feature type="non-terminal residue" evidence="5">
    <location>
        <position position="1"/>
    </location>
</feature>
<evidence type="ECO:0000313" key="6">
    <source>
        <dbReference type="Proteomes" id="UP000199048"/>
    </source>
</evidence>
<feature type="domain" description="Valyl-tRNA synthetase tRNA-binding arm" evidence="4">
    <location>
        <begin position="1"/>
        <end position="37"/>
    </location>
</feature>
<dbReference type="GO" id="GO:0006438">
    <property type="term" value="P:valyl-tRNA aminoacylation"/>
    <property type="evidence" value="ECO:0007669"/>
    <property type="project" value="InterPro"/>
</dbReference>
<dbReference type="GO" id="GO:0004832">
    <property type="term" value="F:valine-tRNA ligase activity"/>
    <property type="evidence" value="ECO:0007669"/>
    <property type="project" value="InterPro"/>
</dbReference>
<dbReference type="AlphaFoldDB" id="A0A1I4VR60"/>
<dbReference type="EMBL" id="FOTK01000118">
    <property type="protein sequence ID" value="SFN03623.1"/>
    <property type="molecule type" value="Genomic_DNA"/>
</dbReference>
<dbReference type="Gene3D" id="1.10.287.380">
    <property type="entry name" value="Valyl-tRNA synthetase, C-terminal domain"/>
    <property type="match status" value="1"/>
</dbReference>
<evidence type="ECO:0000256" key="2">
    <source>
        <dbReference type="ARBA" id="ARBA00022840"/>
    </source>
</evidence>
<dbReference type="InterPro" id="IPR010978">
    <property type="entry name" value="tRNA-bd_arm"/>
</dbReference>
<proteinExistence type="predicted"/>
<dbReference type="GO" id="GO:0005524">
    <property type="term" value="F:ATP binding"/>
    <property type="evidence" value="ECO:0007669"/>
    <property type="project" value="UniProtKB-KW"/>
</dbReference>
<reference evidence="6" key="1">
    <citation type="submission" date="2016-10" db="EMBL/GenBank/DDBJ databases">
        <authorList>
            <person name="Varghese N."/>
            <person name="Submissions S."/>
        </authorList>
    </citation>
    <scope>NUCLEOTIDE SEQUENCE [LARGE SCALE GENOMIC DNA]</scope>
    <source>
        <strain evidence="6">BL36</strain>
    </source>
</reference>
<dbReference type="InterPro" id="IPR019499">
    <property type="entry name" value="Val-tRNA_synth_tRNA-bd"/>
</dbReference>
<dbReference type="STRING" id="582667.SAMN05192568_11182"/>
<dbReference type="Proteomes" id="UP000199048">
    <property type="component" value="Unassembled WGS sequence"/>
</dbReference>
<keyword evidence="5" id="KW-0030">Aminoacyl-tRNA synthetase</keyword>
<keyword evidence="5" id="KW-0436">Ligase</keyword>
<keyword evidence="1" id="KW-0547">Nucleotide-binding</keyword>
<dbReference type="SUPFAM" id="SSF46589">
    <property type="entry name" value="tRNA-binding arm"/>
    <property type="match status" value="1"/>
</dbReference>
<evidence type="ECO:0000259" key="4">
    <source>
        <dbReference type="Pfam" id="PF10458"/>
    </source>
</evidence>
<dbReference type="InterPro" id="IPR037118">
    <property type="entry name" value="Val-tRNA_synth_C_sf"/>
</dbReference>
<dbReference type="GO" id="GO:0005737">
    <property type="term" value="C:cytoplasm"/>
    <property type="evidence" value="ECO:0007669"/>
    <property type="project" value="InterPro"/>
</dbReference>
<keyword evidence="3" id="KW-0175">Coiled coil</keyword>
<feature type="coiled-coil region" evidence="3">
    <location>
        <begin position="13"/>
        <end position="40"/>
    </location>
</feature>
<name>A0A1I4VR60_9HYPH</name>
<dbReference type="Pfam" id="PF10458">
    <property type="entry name" value="Val_tRNA-synt_C"/>
    <property type="match status" value="1"/>
</dbReference>
<keyword evidence="6" id="KW-1185">Reference proteome</keyword>